<evidence type="ECO:0000256" key="2">
    <source>
        <dbReference type="ARBA" id="ARBA00022896"/>
    </source>
</evidence>
<reference evidence="6" key="1">
    <citation type="submission" date="2016-06" db="EMBL/GenBank/DDBJ databases">
        <title>Parallel loss of symbiosis genes in relatives of nitrogen-fixing non-legume Parasponia.</title>
        <authorList>
            <person name="Van Velzen R."/>
            <person name="Holmer R."/>
            <person name="Bu F."/>
            <person name="Rutten L."/>
            <person name="Van Zeijl A."/>
            <person name="Liu W."/>
            <person name="Santuari L."/>
            <person name="Cao Q."/>
            <person name="Sharma T."/>
            <person name="Shen D."/>
            <person name="Roswanjaya Y."/>
            <person name="Wardhani T."/>
            <person name="Kalhor M.S."/>
            <person name="Jansen J."/>
            <person name="Van den Hoogen J."/>
            <person name="Gungor B."/>
            <person name="Hartog M."/>
            <person name="Hontelez J."/>
            <person name="Verver J."/>
            <person name="Yang W.-C."/>
            <person name="Schijlen E."/>
            <person name="Repin R."/>
            <person name="Schilthuizen M."/>
            <person name="Schranz E."/>
            <person name="Heidstra R."/>
            <person name="Miyata K."/>
            <person name="Fedorova E."/>
            <person name="Kohlen W."/>
            <person name="Bisseling T."/>
            <person name="Smit S."/>
            <person name="Geurts R."/>
        </authorList>
    </citation>
    <scope>NUCLEOTIDE SEQUENCE [LARGE SCALE GENOMIC DNA]</scope>
    <source>
        <strain evidence="6">cv. WU1-14</strain>
    </source>
</reference>
<dbReference type="SUPFAM" id="SSF51197">
    <property type="entry name" value="Clavaminate synthase-like"/>
    <property type="match status" value="1"/>
</dbReference>
<dbReference type="EMBL" id="JXTB01000094">
    <property type="protein sequence ID" value="PON64607.1"/>
    <property type="molecule type" value="Genomic_DNA"/>
</dbReference>
<keyword evidence="3" id="KW-0408">Iron</keyword>
<accession>A0A2P5CU86</accession>
<dbReference type="GO" id="GO:0046872">
    <property type="term" value="F:metal ion binding"/>
    <property type="evidence" value="ECO:0007669"/>
    <property type="project" value="UniProtKB-KW"/>
</dbReference>
<gene>
    <name evidence="5" type="ORF">PanWU01x14_123190</name>
</gene>
<evidence type="ECO:0000256" key="1">
    <source>
        <dbReference type="ARBA" id="ARBA00022723"/>
    </source>
</evidence>
<feature type="domain" description="Non-haem dioxygenase N-terminal" evidence="4">
    <location>
        <begin position="19"/>
        <end position="121"/>
    </location>
</feature>
<keyword evidence="5" id="KW-0223">Dioxygenase</keyword>
<evidence type="ECO:0000313" key="5">
    <source>
        <dbReference type="EMBL" id="PON64607.1"/>
    </source>
</evidence>
<dbReference type="GO" id="GO:0031418">
    <property type="term" value="F:L-ascorbic acid binding"/>
    <property type="evidence" value="ECO:0007669"/>
    <property type="project" value="UniProtKB-KW"/>
</dbReference>
<dbReference type="Proteomes" id="UP000237105">
    <property type="component" value="Unassembled WGS sequence"/>
</dbReference>
<keyword evidence="2" id="KW-0847">Vitamin C</keyword>
<protein>
    <submittedName>
        <fullName evidence="5">Non-heme dioxygenase N-terminal domain containing protein</fullName>
    </submittedName>
</protein>
<dbReference type="Pfam" id="PF14226">
    <property type="entry name" value="DIOX_N"/>
    <property type="match status" value="1"/>
</dbReference>
<keyword evidence="1" id="KW-0479">Metal-binding</keyword>
<comment type="caution">
    <text evidence="5">The sequence shown here is derived from an EMBL/GenBank/DDBJ whole genome shotgun (WGS) entry which is preliminary data.</text>
</comment>
<dbReference type="Gene3D" id="2.60.120.330">
    <property type="entry name" value="B-lactam Antibiotic, Isopenicillin N Synthase, Chain"/>
    <property type="match status" value="2"/>
</dbReference>
<name>A0A2P5CU86_PARAD</name>
<dbReference type="InterPro" id="IPR027443">
    <property type="entry name" value="IPNS-like_sf"/>
</dbReference>
<keyword evidence="6" id="KW-1185">Reference proteome</keyword>
<feature type="non-terminal residue" evidence="5">
    <location>
        <position position="1"/>
    </location>
</feature>
<evidence type="ECO:0000259" key="4">
    <source>
        <dbReference type="Pfam" id="PF14226"/>
    </source>
</evidence>
<dbReference type="InterPro" id="IPR026992">
    <property type="entry name" value="DIOX_N"/>
</dbReference>
<dbReference type="PANTHER" id="PTHR47991">
    <property type="entry name" value="OXOGLUTARATE/IRON-DEPENDENT DIOXYGENASE"/>
    <property type="match status" value="1"/>
</dbReference>
<organism evidence="5 6">
    <name type="scientific">Parasponia andersonii</name>
    <name type="common">Sponia andersonii</name>
    <dbReference type="NCBI Taxonomy" id="3476"/>
    <lineage>
        <taxon>Eukaryota</taxon>
        <taxon>Viridiplantae</taxon>
        <taxon>Streptophyta</taxon>
        <taxon>Embryophyta</taxon>
        <taxon>Tracheophyta</taxon>
        <taxon>Spermatophyta</taxon>
        <taxon>Magnoliopsida</taxon>
        <taxon>eudicotyledons</taxon>
        <taxon>Gunneridae</taxon>
        <taxon>Pentapetalae</taxon>
        <taxon>rosids</taxon>
        <taxon>fabids</taxon>
        <taxon>Rosales</taxon>
        <taxon>Cannabaceae</taxon>
        <taxon>Parasponia</taxon>
    </lineage>
</organism>
<dbReference type="AlphaFoldDB" id="A0A2P5CU86"/>
<keyword evidence="5" id="KW-0560">Oxidoreductase</keyword>
<evidence type="ECO:0000313" key="6">
    <source>
        <dbReference type="Proteomes" id="UP000237105"/>
    </source>
</evidence>
<sequence length="268" mass="30520">TEEEEKNLTKFSSLVPLEVPIIDLSHLTQNSQIRSIIIDELRNVCQEMGFFQNINHGIRSDVIEEALGSSEKFFGLPTEDKNVFSSEDVHKPVRFMSFRNNDDVDGDGGEISREFIKIYAHSIQRWIDSWPHKPADYGEKLRKYATQVRLLNINMMGAIMESLGLCPNHLRESIEQGMQIKAVNAYPQCSSNGLYKSVVHRAVKSSQSGTRVSIGSFHSLPMDEMVEPAVELVDRENCPKRYRASSLSDYIKYLSSKEVKPYIESLKN</sequence>
<proteinExistence type="predicted"/>
<dbReference type="OrthoDB" id="627829at2759"/>
<evidence type="ECO:0000256" key="3">
    <source>
        <dbReference type="ARBA" id="ARBA00023004"/>
    </source>
</evidence>
<dbReference type="GO" id="GO:0051213">
    <property type="term" value="F:dioxygenase activity"/>
    <property type="evidence" value="ECO:0007669"/>
    <property type="project" value="UniProtKB-KW"/>
</dbReference>
<dbReference type="InterPro" id="IPR050295">
    <property type="entry name" value="Plant_2OG-oxidoreductases"/>
</dbReference>